<proteinExistence type="predicted"/>
<evidence type="ECO:0000256" key="1">
    <source>
        <dbReference type="SAM" id="MobiDB-lite"/>
    </source>
</evidence>
<dbReference type="InterPro" id="IPR025711">
    <property type="entry name" value="PepSY"/>
</dbReference>
<dbReference type="RefSeq" id="WP_013682868.1">
    <property type="nucleotide sequence ID" value="NC_015320.1"/>
</dbReference>
<accession>F2KN91</accession>
<organism evidence="3 4">
    <name type="scientific">Archaeoglobus veneficus (strain DSM 11195 / SNP6)</name>
    <dbReference type="NCBI Taxonomy" id="693661"/>
    <lineage>
        <taxon>Archaea</taxon>
        <taxon>Methanobacteriati</taxon>
        <taxon>Methanobacteriota</taxon>
        <taxon>Archaeoglobi</taxon>
        <taxon>Archaeoglobales</taxon>
        <taxon>Archaeoglobaceae</taxon>
        <taxon>Archaeoglobus</taxon>
    </lineage>
</organism>
<evidence type="ECO:0000313" key="4">
    <source>
        <dbReference type="Proteomes" id="UP000008136"/>
    </source>
</evidence>
<name>F2KN91_ARCVS</name>
<evidence type="ECO:0000313" key="3">
    <source>
        <dbReference type="EMBL" id="AEA46192.1"/>
    </source>
</evidence>
<feature type="region of interest" description="Disordered" evidence="1">
    <location>
        <begin position="126"/>
        <end position="150"/>
    </location>
</feature>
<reference evidence="3 4" key="1">
    <citation type="submission" date="2011-03" db="EMBL/GenBank/DDBJ databases">
        <title>The complete genome of Archaeoglobus veneficus SNP6.</title>
        <authorList>
            <consortium name="US DOE Joint Genome Institute (JGI-PGF)"/>
            <person name="Lucas S."/>
            <person name="Copeland A."/>
            <person name="Lapidus A."/>
            <person name="Bruce D."/>
            <person name="Goodwin L."/>
            <person name="Pitluck S."/>
            <person name="Kyrpides N."/>
            <person name="Mavromatis K."/>
            <person name="Pagani I."/>
            <person name="Ivanova N."/>
            <person name="Mikhailova N."/>
            <person name="Lu M."/>
            <person name="Detter J.C."/>
            <person name="Tapia R."/>
            <person name="Han C."/>
            <person name="Land M."/>
            <person name="Hauser L."/>
            <person name="Markowitz V."/>
            <person name="Cheng J.-F."/>
            <person name="Hugenholtz P."/>
            <person name="Woyke T."/>
            <person name="Wu D."/>
            <person name="Spring S."/>
            <person name="Brambilla E."/>
            <person name="Klenk H.-P."/>
            <person name="Eisen J.A."/>
        </authorList>
    </citation>
    <scope>NUCLEOTIDE SEQUENCE [LARGE SCALE GENOMIC DNA]</scope>
    <source>
        <strain>SNP6</strain>
    </source>
</reference>
<dbReference type="EMBL" id="CP002588">
    <property type="protein sequence ID" value="AEA46192.1"/>
    <property type="molecule type" value="Genomic_DNA"/>
</dbReference>
<dbReference type="GeneID" id="10393243"/>
<sequence length="150" mass="15738">MKRSYMIVLLVAMAVLGAIGAVGAASTTSVQTADVQNDVQEPGYIASIKAPQMNGDEAQEAKALESYAKITPKDAENAALAKVPGKVVKVSLDNENGYVVYSVEISTNAGVKDVKVDAGTGQVLHIDSGDDHESGEQEITEEQETALETE</sequence>
<dbReference type="KEGG" id="ave:Arcve_0151"/>
<dbReference type="Pfam" id="PF03413">
    <property type="entry name" value="PepSY"/>
    <property type="match status" value="1"/>
</dbReference>
<dbReference type="Gene3D" id="3.10.450.40">
    <property type="match status" value="1"/>
</dbReference>
<dbReference type="STRING" id="693661.Arcve_0151"/>
<protein>
    <submittedName>
        <fullName evidence="3">Propeptide PepSY amd peptidase M4</fullName>
    </submittedName>
</protein>
<dbReference type="OrthoDB" id="101877at2157"/>
<gene>
    <name evidence="3" type="ordered locus">Arcve_0151</name>
</gene>
<keyword evidence="4" id="KW-1185">Reference proteome</keyword>
<feature type="domain" description="PepSY" evidence="2">
    <location>
        <begin position="69"/>
        <end position="124"/>
    </location>
</feature>
<dbReference type="HOGENOM" id="CLU_101015_1_0_2"/>
<dbReference type="AlphaFoldDB" id="F2KN91"/>
<dbReference type="Proteomes" id="UP000008136">
    <property type="component" value="Chromosome"/>
</dbReference>
<evidence type="ECO:0000259" key="2">
    <source>
        <dbReference type="Pfam" id="PF03413"/>
    </source>
</evidence>
<feature type="compositionally biased region" description="Acidic residues" evidence="1">
    <location>
        <begin position="136"/>
        <end position="150"/>
    </location>
</feature>
<dbReference type="eggNOG" id="arCOG10270">
    <property type="taxonomic scope" value="Archaea"/>
</dbReference>